<accession>A0ABU9LHT6</accession>
<reference evidence="5 6" key="1">
    <citation type="submission" date="2024-04" db="EMBL/GenBank/DDBJ databases">
        <authorList>
            <person name="Wu Y.S."/>
            <person name="Zhang L."/>
        </authorList>
    </citation>
    <scope>NUCLEOTIDE SEQUENCE [LARGE SCALE GENOMIC DNA]</scope>
    <source>
        <strain evidence="5 6">KG-01</strain>
    </source>
</reference>
<protein>
    <submittedName>
        <fullName evidence="5">CBS and ACT domain-containing protein</fullName>
    </submittedName>
</protein>
<comment type="caution">
    <text evidence="5">The sequence shown here is derived from an EMBL/GenBank/DDBJ whole genome shotgun (WGS) entry which is preliminary data.</text>
</comment>
<dbReference type="InterPro" id="IPR000644">
    <property type="entry name" value="CBS_dom"/>
</dbReference>
<keyword evidence="6" id="KW-1185">Reference proteome</keyword>
<dbReference type="CDD" id="cd04584">
    <property type="entry name" value="CBS_pair_AcuB_like"/>
    <property type="match status" value="1"/>
</dbReference>
<dbReference type="Pfam" id="PF00571">
    <property type="entry name" value="CBS"/>
    <property type="match status" value="2"/>
</dbReference>
<sequence>MIVERIMTKDVFTLTPEHTLQDANQLMREKKIRHLPIINTEKQLVGLVAQRDIKNTITHLLNQDEEKKILQTPISEIMTKHPLVGHPLDFVEEVALLFYEHKIGCLPIISHKKLVGILTDSDLLYNYIELTGATKPSSRIDIRIKDEAGILHDITGVIAQYNANILSILLHPDISPNHQVISIRVKSMNPVPIIRALRKEGFDVLWPNTPGMDL</sequence>
<evidence type="ECO:0000256" key="1">
    <source>
        <dbReference type="ARBA" id="ARBA00022737"/>
    </source>
</evidence>
<dbReference type="SUPFAM" id="SSF55021">
    <property type="entry name" value="ACT-like"/>
    <property type="match status" value="1"/>
</dbReference>
<dbReference type="InterPro" id="IPR002912">
    <property type="entry name" value="ACT_dom"/>
</dbReference>
<dbReference type="PROSITE" id="PS51671">
    <property type="entry name" value="ACT"/>
    <property type="match status" value="1"/>
</dbReference>
<keyword evidence="2" id="KW-0129">CBS domain</keyword>
<dbReference type="InterPro" id="IPR046342">
    <property type="entry name" value="CBS_dom_sf"/>
</dbReference>
<dbReference type="SUPFAM" id="SSF54631">
    <property type="entry name" value="CBS-domain pair"/>
    <property type="match status" value="1"/>
</dbReference>
<dbReference type="Gene3D" id="3.10.580.10">
    <property type="entry name" value="CBS-domain"/>
    <property type="match status" value="1"/>
</dbReference>
<keyword evidence="1" id="KW-0677">Repeat</keyword>
<feature type="domain" description="CBS" evidence="3">
    <location>
        <begin position="78"/>
        <end position="134"/>
    </location>
</feature>
<evidence type="ECO:0000313" key="5">
    <source>
        <dbReference type="EMBL" id="MEL5987515.1"/>
    </source>
</evidence>
<dbReference type="RefSeq" id="WP_068451836.1">
    <property type="nucleotide sequence ID" value="NZ_CP147847.1"/>
</dbReference>
<feature type="domain" description="CBS" evidence="3">
    <location>
        <begin position="7"/>
        <end position="65"/>
    </location>
</feature>
<dbReference type="InterPro" id="IPR051462">
    <property type="entry name" value="CBS_domain-containing"/>
</dbReference>
<feature type="domain" description="ACT" evidence="4">
    <location>
        <begin position="139"/>
        <end position="212"/>
    </location>
</feature>
<evidence type="ECO:0000256" key="2">
    <source>
        <dbReference type="PROSITE-ProRule" id="PRU00703"/>
    </source>
</evidence>
<dbReference type="Proteomes" id="UP001398420">
    <property type="component" value="Unassembled WGS sequence"/>
</dbReference>
<proteinExistence type="predicted"/>
<dbReference type="PANTHER" id="PTHR48108:SF2">
    <property type="entry name" value="ACETOIN UTILIZATION PROTEIN ACUB"/>
    <property type="match status" value="1"/>
</dbReference>
<dbReference type="InterPro" id="IPR045865">
    <property type="entry name" value="ACT-like_dom_sf"/>
</dbReference>
<dbReference type="PROSITE" id="PS51371">
    <property type="entry name" value="CBS"/>
    <property type="match status" value="2"/>
</dbReference>
<name>A0ABU9LHT6_9BACL</name>
<dbReference type="Pfam" id="PF01842">
    <property type="entry name" value="ACT"/>
    <property type="match status" value="1"/>
</dbReference>
<dbReference type="EMBL" id="JBCEWA010000002">
    <property type="protein sequence ID" value="MEL5987515.1"/>
    <property type="molecule type" value="Genomic_DNA"/>
</dbReference>
<evidence type="ECO:0000313" key="6">
    <source>
        <dbReference type="Proteomes" id="UP001398420"/>
    </source>
</evidence>
<dbReference type="SMART" id="SM00116">
    <property type="entry name" value="CBS"/>
    <property type="match status" value="2"/>
</dbReference>
<gene>
    <name evidence="5" type="ORF">AAF454_03620</name>
</gene>
<organism evidence="5 6">
    <name type="scientific">Kurthia gibsonii</name>
    <dbReference type="NCBI Taxonomy" id="33946"/>
    <lineage>
        <taxon>Bacteria</taxon>
        <taxon>Bacillati</taxon>
        <taxon>Bacillota</taxon>
        <taxon>Bacilli</taxon>
        <taxon>Bacillales</taxon>
        <taxon>Caryophanaceae</taxon>
        <taxon>Kurthia</taxon>
    </lineage>
</organism>
<evidence type="ECO:0000259" key="4">
    <source>
        <dbReference type="PROSITE" id="PS51671"/>
    </source>
</evidence>
<evidence type="ECO:0000259" key="3">
    <source>
        <dbReference type="PROSITE" id="PS51371"/>
    </source>
</evidence>
<dbReference type="PANTHER" id="PTHR48108">
    <property type="entry name" value="CBS DOMAIN-CONTAINING PROTEIN CBSX2, CHLOROPLASTIC"/>
    <property type="match status" value="1"/>
</dbReference>